<gene>
    <name evidence="2" type="ORF">HAX54_005921</name>
</gene>
<comment type="caution">
    <text evidence="2">The sequence shown here is derived from an EMBL/GenBank/DDBJ whole genome shotgun (WGS) entry which is preliminary data.</text>
</comment>
<keyword evidence="3" id="KW-1185">Reference proteome</keyword>
<evidence type="ECO:0000256" key="1">
    <source>
        <dbReference type="SAM" id="MobiDB-lite"/>
    </source>
</evidence>
<feature type="compositionally biased region" description="Basic and acidic residues" evidence="1">
    <location>
        <begin position="25"/>
        <end position="42"/>
    </location>
</feature>
<dbReference type="Proteomes" id="UP000823775">
    <property type="component" value="Unassembled WGS sequence"/>
</dbReference>
<dbReference type="EMBL" id="JACEIK010001297">
    <property type="protein sequence ID" value="MCD7468110.1"/>
    <property type="molecule type" value="Genomic_DNA"/>
</dbReference>
<proteinExistence type="predicted"/>
<protein>
    <submittedName>
        <fullName evidence="2">Uncharacterized protein</fullName>
    </submittedName>
</protein>
<accession>A0ABS8T9N6</accession>
<reference evidence="2 3" key="1">
    <citation type="journal article" date="2021" name="BMC Genomics">
        <title>Datura genome reveals duplications of psychoactive alkaloid biosynthetic genes and high mutation rate following tissue culture.</title>
        <authorList>
            <person name="Rajewski A."/>
            <person name="Carter-House D."/>
            <person name="Stajich J."/>
            <person name="Litt A."/>
        </authorList>
    </citation>
    <scope>NUCLEOTIDE SEQUENCE [LARGE SCALE GENOMIC DNA]</scope>
    <source>
        <strain evidence="2">AR-01</strain>
    </source>
</reference>
<name>A0ABS8T9N6_DATST</name>
<feature type="compositionally biased region" description="Acidic residues" evidence="1">
    <location>
        <begin position="90"/>
        <end position="100"/>
    </location>
</feature>
<sequence length="100" mass="11422">MESQPVPQVGENNEVNCIINEERDDSSSTKKGSNEESCSGRKEIERVQKVEKAIIVWNPNNKEGEDNDIEESKKKNEMIQDKEKQKNNEIEEVEDSVTQG</sequence>
<organism evidence="2 3">
    <name type="scientific">Datura stramonium</name>
    <name type="common">Jimsonweed</name>
    <name type="synonym">Common thornapple</name>
    <dbReference type="NCBI Taxonomy" id="4076"/>
    <lineage>
        <taxon>Eukaryota</taxon>
        <taxon>Viridiplantae</taxon>
        <taxon>Streptophyta</taxon>
        <taxon>Embryophyta</taxon>
        <taxon>Tracheophyta</taxon>
        <taxon>Spermatophyta</taxon>
        <taxon>Magnoliopsida</taxon>
        <taxon>eudicotyledons</taxon>
        <taxon>Gunneridae</taxon>
        <taxon>Pentapetalae</taxon>
        <taxon>asterids</taxon>
        <taxon>lamiids</taxon>
        <taxon>Solanales</taxon>
        <taxon>Solanaceae</taxon>
        <taxon>Solanoideae</taxon>
        <taxon>Datureae</taxon>
        <taxon>Datura</taxon>
    </lineage>
</organism>
<evidence type="ECO:0000313" key="2">
    <source>
        <dbReference type="EMBL" id="MCD7468110.1"/>
    </source>
</evidence>
<feature type="compositionally biased region" description="Basic and acidic residues" evidence="1">
    <location>
        <begin position="70"/>
        <end position="89"/>
    </location>
</feature>
<feature type="region of interest" description="Disordered" evidence="1">
    <location>
        <begin position="1"/>
        <end position="42"/>
    </location>
</feature>
<evidence type="ECO:0000313" key="3">
    <source>
        <dbReference type="Proteomes" id="UP000823775"/>
    </source>
</evidence>
<feature type="region of interest" description="Disordered" evidence="1">
    <location>
        <begin position="58"/>
        <end position="100"/>
    </location>
</feature>